<evidence type="ECO:0000313" key="2">
    <source>
        <dbReference type="Proteomes" id="UP000494261"/>
    </source>
</evidence>
<gene>
    <name evidence="1" type="ORF">BLA13014_00413</name>
</gene>
<dbReference type="AlphaFoldDB" id="A0A6P2HE10"/>
<proteinExistence type="predicted"/>
<organism evidence="1 2">
    <name type="scientific">Burkholderia aenigmatica</name>
    <dbReference type="NCBI Taxonomy" id="2015348"/>
    <lineage>
        <taxon>Bacteria</taxon>
        <taxon>Pseudomonadati</taxon>
        <taxon>Pseudomonadota</taxon>
        <taxon>Betaproteobacteria</taxon>
        <taxon>Burkholderiales</taxon>
        <taxon>Burkholderiaceae</taxon>
        <taxon>Burkholderia</taxon>
        <taxon>Burkholderia cepacia complex</taxon>
    </lineage>
</organism>
<accession>A0A6P2HE10</accession>
<dbReference type="RefSeq" id="WP_175021030.1">
    <property type="nucleotide sequence ID" value="NZ_CABVQC010000002.1"/>
</dbReference>
<name>A0A6P2HE10_9BURK</name>
<evidence type="ECO:0000313" key="1">
    <source>
        <dbReference type="EMBL" id="VWB15064.1"/>
    </source>
</evidence>
<reference evidence="1 2" key="1">
    <citation type="submission" date="2019-09" db="EMBL/GenBank/DDBJ databases">
        <authorList>
            <person name="Depoorter E."/>
        </authorList>
    </citation>
    <scope>NUCLEOTIDE SEQUENCE [LARGE SCALE GENOMIC DNA]</scope>
    <source>
        <strain evidence="1">LMG 13014</strain>
    </source>
</reference>
<dbReference type="Proteomes" id="UP000494261">
    <property type="component" value="Unassembled WGS sequence"/>
</dbReference>
<sequence length="126" mass="12857">MSELQSLIAAVKEKAEEVVVLIAGNLPHNQTLGELAGALHDALANIDGRVVAIENAAKADLSAIEEALTAKLTDLVNSKIDTFAQGVTATLQSHMSQVQQAVTLADSAMAAVNAMPVAQAAGGNQA</sequence>
<protein>
    <submittedName>
        <fullName evidence="1">Uncharacterized protein</fullName>
    </submittedName>
</protein>
<dbReference type="EMBL" id="CABVQC010000002">
    <property type="protein sequence ID" value="VWB15064.1"/>
    <property type="molecule type" value="Genomic_DNA"/>
</dbReference>